<sequence>MSDNSSEENSTSSREIDMQQMPIKLYVEMIDAKDNSSAYIECFPSFDLGKMIEPNGINIFKLTQRLKELGISLEGRTISYYSYDCEMYINCGMDPVHYSYMIPFEEIKLNNQLRIKCLQTAISLIHLVMSEEMNEKVNKMKEQDGNDQQNLQHQGQENQKQCRRTKERRIGYIIEKVSKWREYYSGIMIDGESQRFTLEEAAQKVNISKKSLDDYLLQIRYGRKFGFNFNEHKNEKVGVLRAFVKKNNCPKKKKIKTE</sequence>
<organism evidence="2 3">
    <name type="scientific">Paramecium octaurelia</name>
    <dbReference type="NCBI Taxonomy" id="43137"/>
    <lineage>
        <taxon>Eukaryota</taxon>
        <taxon>Sar</taxon>
        <taxon>Alveolata</taxon>
        <taxon>Ciliophora</taxon>
        <taxon>Intramacronucleata</taxon>
        <taxon>Oligohymenophorea</taxon>
        <taxon>Peniculida</taxon>
        <taxon>Parameciidae</taxon>
        <taxon>Paramecium</taxon>
    </lineage>
</organism>
<comment type="caution">
    <text evidence="2">The sequence shown here is derived from an EMBL/GenBank/DDBJ whole genome shotgun (WGS) entry which is preliminary data.</text>
</comment>
<dbReference type="OMA" id="LYVEMID"/>
<dbReference type="OrthoDB" id="311674at2759"/>
<accession>A0A8S1UNE0</accession>
<proteinExistence type="predicted"/>
<feature type="compositionally biased region" description="Low complexity" evidence="1">
    <location>
        <begin position="146"/>
        <end position="159"/>
    </location>
</feature>
<protein>
    <submittedName>
        <fullName evidence="2">Uncharacterized protein</fullName>
    </submittedName>
</protein>
<name>A0A8S1UNE0_PAROT</name>
<dbReference type="AlphaFoldDB" id="A0A8S1UNE0"/>
<evidence type="ECO:0000256" key="1">
    <source>
        <dbReference type="SAM" id="MobiDB-lite"/>
    </source>
</evidence>
<keyword evidence="3" id="KW-1185">Reference proteome</keyword>
<dbReference type="EMBL" id="CAJJDP010000049">
    <property type="protein sequence ID" value="CAD8166748.1"/>
    <property type="molecule type" value="Genomic_DNA"/>
</dbReference>
<evidence type="ECO:0000313" key="2">
    <source>
        <dbReference type="EMBL" id="CAD8166748.1"/>
    </source>
</evidence>
<gene>
    <name evidence="2" type="ORF">POCTA_138.1.T0490020</name>
</gene>
<dbReference type="Proteomes" id="UP000683925">
    <property type="component" value="Unassembled WGS sequence"/>
</dbReference>
<feature type="region of interest" description="Disordered" evidence="1">
    <location>
        <begin position="139"/>
        <end position="162"/>
    </location>
</feature>
<reference evidence="2" key="1">
    <citation type="submission" date="2021-01" db="EMBL/GenBank/DDBJ databases">
        <authorList>
            <consortium name="Genoscope - CEA"/>
            <person name="William W."/>
        </authorList>
    </citation>
    <scope>NUCLEOTIDE SEQUENCE</scope>
</reference>
<evidence type="ECO:0000313" key="3">
    <source>
        <dbReference type="Proteomes" id="UP000683925"/>
    </source>
</evidence>